<protein>
    <submittedName>
        <fullName evidence="1">PqqD family protein</fullName>
    </submittedName>
</protein>
<sequence length="136" mass="14897">MGFFRKKRAAGEGGLSREEALSFVPVKNAAVRQETTETGKVRLTYPVTVRPAFSGMLRQFGVWDGKPSDKTIELDELGAATWDLADGVRSVRQVSEIFAGRYGLGAREAEISVASFFRELGRRGLVGFQAPETLRG</sequence>
<dbReference type="Proteomes" id="UP000469724">
    <property type="component" value="Unassembled WGS sequence"/>
</dbReference>
<evidence type="ECO:0000313" key="2">
    <source>
        <dbReference type="Proteomes" id="UP000469724"/>
    </source>
</evidence>
<accession>A0A7K3NM14</accession>
<dbReference type="InterPro" id="IPR041881">
    <property type="entry name" value="PqqD_sf"/>
</dbReference>
<dbReference type="Pfam" id="PF05402">
    <property type="entry name" value="PqqD"/>
    <property type="match status" value="1"/>
</dbReference>
<gene>
    <name evidence="1" type="ORF">G3N56_10820</name>
</gene>
<dbReference type="AlphaFoldDB" id="A0A7K3NM14"/>
<dbReference type="InterPro" id="IPR008792">
    <property type="entry name" value="PQQD"/>
</dbReference>
<dbReference type="Gene3D" id="1.10.10.1150">
    <property type="entry name" value="Coenzyme PQQ synthesis protein D (PqqD)"/>
    <property type="match status" value="1"/>
</dbReference>
<organism evidence="1 2">
    <name type="scientific">Desulfolutivibrio sulfodismutans</name>
    <dbReference type="NCBI Taxonomy" id="63561"/>
    <lineage>
        <taxon>Bacteria</taxon>
        <taxon>Pseudomonadati</taxon>
        <taxon>Thermodesulfobacteriota</taxon>
        <taxon>Desulfovibrionia</taxon>
        <taxon>Desulfovibrionales</taxon>
        <taxon>Desulfovibrionaceae</taxon>
        <taxon>Desulfolutivibrio</taxon>
    </lineage>
</organism>
<comment type="caution">
    <text evidence="1">The sequence shown here is derived from an EMBL/GenBank/DDBJ whole genome shotgun (WGS) entry which is preliminary data.</text>
</comment>
<proteinExistence type="predicted"/>
<keyword evidence="2" id="KW-1185">Reference proteome</keyword>
<dbReference type="EMBL" id="JAAGRQ010000041">
    <property type="protein sequence ID" value="NDY57232.1"/>
    <property type="molecule type" value="Genomic_DNA"/>
</dbReference>
<name>A0A7K3NM14_9BACT</name>
<dbReference type="RefSeq" id="WP_163302274.1">
    <property type="nucleotide sequence ID" value="NZ_JAAGRQ010000041.1"/>
</dbReference>
<evidence type="ECO:0000313" key="1">
    <source>
        <dbReference type="EMBL" id="NDY57232.1"/>
    </source>
</evidence>
<reference evidence="1 2" key="1">
    <citation type="submission" date="2020-02" db="EMBL/GenBank/DDBJ databases">
        <title>Comparative genomics of sulfur disproportionating microorganisms.</title>
        <authorList>
            <person name="Ward L.M."/>
            <person name="Bertran E."/>
            <person name="Johnston D.T."/>
        </authorList>
    </citation>
    <scope>NUCLEOTIDE SEQUENCE [LARGE SCALE GENOMIC DNA]</scope>
    <source>
        <strain evidence="1 2">DSM 3696</strain>
    </source>
</reference>